<evidence type="ECO:0000256" key="7">
    <source>
        <dbReference type="ARBA" id="ARBA00022842"/>
    </source>
</evidence>
<dbReference type="SUPFAM" id="SSF56784">
    <property type="entry name" value="HAD-like"/>
    <property type="match status" value="1"/>
</dbReference>
<dbReference type="SUPFAM" id="SSF81665">
    <property type="entry name" value="Calcium ATPase, transmembrane domain M"/>
    <property type="match status" value="1"/>
</dbReference>
<feature type="transmembrane region" description="Helical" evidence="11">
    <location>
        <begin position="96"/>
        <end position="112"/>
    </location>
</feature>
<dbReference type="FunFam" id="2.70.150.10:FF:000160">
    <property type="entry name" value="Sarcoplasmic/endoplasmic reticulum calcium ATPase 1"/>
    <property type="match status" value="1"/>
</dbReference>
<dbReference type="GO" id="GO:0036376">
    <property type="term" value="P:sodium ion export across plasma membrane"/>
    <property type="evidence" value="ECO:0007669"/>
    <property type="project" value="TreeGrafter"/>
</dbReference>
<dbReference type="Pfam" id="PF13246">
    <property type="entry name" value="Cation_ATPase"/>
    <property type="match status" value="1"/>
</dbReference>
<organism evidence="13 14">
    <name type="scientific">Sulfuritortus calidifontis</name>
    <dbReference type="NCBI Taxonomy" id="1914471"/>
    <lineage>
        <taxon>Bacteria</taxon>
        <taxon>Pseudomonadati</taxon>
        <taxon>Pseudomonadota</taxon>
        <taxon>Betaproteobacteria</taxon>
        <taxon>Nitrosomonadales</taxon>
        <taxon>Thiobacillaceae</taxon>
        <taxon>Sulfuritortus</taxon>
    </lineage>
</organism>
<keyword evidence="5" id="KW-0547">Nucleotide-binding</keyword>
<keyword evidence="6" id="KW-0067">ATP-binding</keyword>
<evidence type="ECO:0000256" key="6">
    <source>
        <dbReference type="ARBA" id="ARBA00022840"/>
    </source>
</evidence>
<sequence>MPPMSSRPTEAAPTAPREWHAETAAAAIERLATVETTGLSRHEAARRLAQYGPNRLPPPRRRGPLLRMLLQFHNPLIYVLLAAALVTFWLEDYVDTGVILGVVVINAVIGFIQESKAERALEAVQAMLASRAMVLREGERHEIDAAELVPGDIVLLESGARVPADLRLTRVKNLRVSEAALTGESVPVEKAIEPVGAAAAIGDRACMAYSGTVVAFGQARGVVVTTGPATEIGRIGALVSEVATLATPLTRRLDQFARQITLFILGLSLITFLYGHYLGGMAALDIFLAVVGLAVAAIPEGLPAVVTITLAIGTAVMARQRAIVRRLPAVETLGSVGVICSDKTGTLTKNEMTAVRLMLPGRSLEASGAGYAPEGGFREGGRAIDPREDAGLRALARCALLCNDARLHKEESGWTLAGDPTEGALLAMALKAGLDPELEAAASPRIDEIPFESEHRFMATLHHDHEGHVFVLLKGAPERVLALCPHDASGHPLDLDDWHARMEAAAAKGQRVLALAQCEMPPGTTSLAMADITPRFSLLGLVGMIDPPRPEAIEAVAACHRAGIRVVMITGDHAVTAAAIGRELGLRAERALTGETIEALDDAALRREIEQTDVIARASPEHKLRLVAALQAEGRLVAMTGDGVNDAPALKAADIGVAMGLRGTDAAKEAADLVLADDNFASIARAVREGRTVFDNIKKSLLFILPTNGGEAGVILLAVFAGLALPVTAGQILWINMVTAVTLALALAFEPAEPGVMRRPPRPPGEPLITRLLLGRIVYVSLLMIAVAFAVYEWELARGSSIETARTAVVNMLVLGELVYLYNARHFTAHAFARDTLYGNPVAFWTCVILIGLQLLFTYAPTMQQLFQTTALDWTSWGLILALAAAKFLAVEAEKWLLRRLNVSSM</sequence>
<evidence type="ECO:0000256" key="5">
    <source>
        <dbReference type="ARBA" id="ARBA00022741"/>
    </source>
</evidence>
<dbReference type="Pfam" id="PF08282">
    <property type="entry name" value="Hydrolase_3"/>
    <property type="match status" value="1"/>
</dbReference>
<dbReference type="Pfam" id="PF00689">
    <property type="entry name" value="Cation_ATPase_C"/>
    <property type="match status" value="1"/>
</dbReference>
<keyword evidence="3" id="KW-0597">Phosphoprotein</keyword>
<dbReference type="Pfam" id="PF00122">
    <property type="entry name" value="E1-E2_ATPase"/>
    <property type="match status" value="1"/>
</dbReference>
<dbReference type="Proteomes" id="UP000295135">
    <property type="component" value="Unassembled WGS sequence"/>
</dbReference>
<dbReference type="SFLD" id="SFLDF00027">
    <property type="entry name" value="p-type_atpase"/>
    <property type="match status" value="1"/>
</dbReference>
<dbReference type="InterPro" id="IPR059000">
    <property type="entry name" value="ATPase_P-type_domA"/>
</dbReference>
<evidence type="ECO:0000256" key="4">
    <source>
        <dbReference type="ARBA" id="ARBA00022692"/>
    </source>
</evidence>
<feature type="transmembrane region" description="Helical" evidence="11">
    <location>
        <begin position="773"/>
        <end position="792"/>
    </location>
</feature>
<protein>
    <submittedName>
        <fullName evidence="13">P-type E1-E2 ATPase</fullName>
    </submittedName>
</protein>
<keyword evidence="4 11" id="KW-0812">Transmembrane</keyword>
<reference evidence="13 14" key="1">
    <citation type="submission" date="2019-03" db="EMBL/GenBank/DDBJ databases">
        <title>Genomic Encyclopedia of Type Strains, Phase IV (KMG-IV): sequencing the most valuable type-strain genomes for metagenomic binning, comparative biology and taxonomic classification.</title>
        <authorList>
            <person name="Goeker M."/>
        </authorList>
    </citation>
    <scope>NUCLEOTIDE SEQUENCE [LARGE SCALE GENOMIC DNA]</scope>
    <source>
        <strain evidence="13 14">DSM 103923</strain>
    </source>
</reference>
<feature type="transmembrane region" description="Helical" evidence="11">
    <location>
        <begin position="69"/>
        <end position="90"/>
    </location>
</feature>
<dbReference type="GO" id="GO:0005886">
    <property type="term" value="C:plasma membrane"/>
    <property type="evidence" value="ECO:0007669"/>
    <property type="project" value="TreeGrafter"/>
</dbReference>
<evidence type="ECO:0000256" key="10">
    <source>
        <dbReference type="ARBA" id="ARBA00023136"/>
    </source>
</evidence>
<dbReference type="InterPro" id="IPR044492">
    <property type="entry name" value="P_typ_ATPase_HD_dom"/>
</dbReference>
<dbReference type="InterPro" id="IPR008250">
    <property type="entry name" value="ATPase_P-typ_transduc_dom_A_sf"/>
</dbReference>
<keyword evidence="8" id="KW-1278">Translocase</keyword>
<dbReference type="Gene3D" id="3.40.1110.10">
    <property type="entry name" value="Calcium-transporting ATPase, cytoplasmic domain N"/>
    <property type="match status" value="1"/>
</dbReference>
<dbReference type="GO" id="GO:0012505">
    <property type="term" value="C:endomembrane system"/>
    <property type="evidence" value="ECO:0007669"/>
    <property type="project" value="UniProtKB-SubCell"/>
</dbReference>
<keyword evidence="7" id="KW-0460">Magnesium</keyword>
<dbReference type="Pfam" id="PF00690">
    <property type="entry name" value="Cation_ATPase_N"/>
    <property type="match status" value="1"/>
</dbReference>
<feature type="transmembrane region" description="Helical" evidence="11">
    <location>
        <begin position="842"/>
        <end position="862"/>
    </location>
</feature>
<feature type="transmembrane region" description="Helical" evidence="11">
    <location>
        <begin position="701"/>
        <end position="725"/>
    </location>
</feature>
<dbReference type="GO" id="GO:1990573">
    <property type="term" value="P:potassium ion import across plasma membrane"/>
    <property type="evidence" value="ECO:0007669"/>
    <property type="project" value="TreeGrafter"/>
</dbReference>
<dbReference type="InterPro" id="IPR001757">
    <property type="entry name" value="P_typ_ATPase"/>
</dbReference>
<accession>A0A4R3JVE3</accession>
<feature type="transmembrane region" description="Helical" evidence="11">
    <location>
        <begin position="874"/>
        <end position="891"/>
    </location>
</feature>
<dbReference type="SMART" id="SM00831">
    <property type="entry name" value="Cation_ATPase_N"/>
    <property type="match status" value="1"/>
</dbReference>
<evidence type="ECO:0000256" key="1">
    <source>
        <dbReference type="ARBA" id="ARBA00004127"/>
    </source>
</evidence>
<dbReference type="GO" id="GO:0016887">
    <property type="term" value="F:ATP hydrolysis activity"/>
    <property type="evidence" value="ECO:0007669"/>
    <property type="project" value="InterPro"/>
</dbReference>
<feature type="transmembrane region" description="Helical" evidence="11">
    <location>
        <begin position="804"/>
        <end position="822"/>
    </location>
</feature>
<dbReference type="SUPFAM" id="SSF81660">
    <property type="entry name" value="Metal cation-transporting ATPase, ATP-binding domain N"/>
    <property type="match status" value="1"/>
</dbReference>
<dbReference type="GO" id="GO:0006883">
    <property type="term" value="P:intracellular sodium ion homeostasis"/>
    <property type="evidence" value="ECO:0007669"/>
    <property type="project" value="TreeGrafter"/>
</dbReference>
<evidence type="ECO:0000259" key="12">
    <source>
        <dbReference type="SMART" id="SM00831"/>
    </source>
</evidence>
<evidence type="ECO:0000256" key="8">
    <source>
        <dbReference type="ARBA" id="ARBA00022967"/>
    </source>
</evidence>
<evidence type="ECO:0000256" key="9">
    <source>
        <dbReference type="ARBA" id="ARBA00022989"/>
    </source>
</evidence>
<evidence type="ECO:0000256" key="2">
    <source>
        <dbReference type="ARBA" id="ARBA00005675"/>
    </source>
</evidence>
<gene>
    <name evidence="13" type="ORF">EDC61_11815</name>
</gene>
<dbReference type="Gene3D" id="3.40.50.1000">
    <property type="entry name" value="HAD superfamily/HAD-like"/>
    <property type="match status" value="1"/>
</dbReference>
<dbReference type="PANTHER" id="PTHR43294">
    <property type="entry name" value="SODIUM/POTASSIUM-TRANSPORTING ATPASE SUBUNIT ALPHA"/>
    <property type="match status" value="1"/>
</dbReference>
<dbReference type="InterPro" id="IPR023299">
    <property type="entry name" value="ATPase_P-typ_cyto_dom_N"/>
</dbReference>
<dbReference type="GO" id="GO:0030007">
    <property type="term" value="P:intracellular potassium ion homeostasis"/>
    <property type="evidence" value="ECO:0007669"/>
    <property type="project" value="TreeGrafter"/>
</dbReference>
<dbReference type="EMBL" id="SLZY01000018">
    <property type="protein sequence ID" value="TCS70001.1"/>
    <property type="molecule type" value="Genomic_DNA"/>
</dbReference>
<dbReference type="PANTHER" id="PTHR43294:SF20">
    <property type="entry name" value="P-TYPE ATPASE"/>
    <property type="match status" value="1"/>
</dbReference>
<comment type="subcellular location">
    <subcellularLocation>
        <location evidence="1">Endomembrane system</location>
        <topology evidence="1">Multi-pass membrane protein</topology>
    </subcellularLocation>
</comment>
<evidence type="ECO:0000256" key="3">
    <source>
        <dbReference type="ARBA" id="ARBA00022553"/>
    </source>
</evidence>
<comment type="similarity">
    <text evidence="2">Belongs to the cation transport ATPase (P-type) (TC 3.A.3) family. Type IIA subfamily.</text>
</comment>
<dbReference type="PRINTS" id="PR00119">
    <property type="entry name" value="CATATPASE"/>
</dbReference>
<dbReference type="GO" id="GO:0005524">
    <property type="term" value="F:ATP binding"/>
    <property type="evidence" value="ECO:0007669"/>
    <property type="project" value="UniProtKB-KW"/>
</dbReference>
<name>A0A4R3JVE3_9PROT</name>
<evidence type="ECO:0000313" key="13">
    <source>
        <dbReference type="EMBL" id="TCS70001.1"/>
    </source>
</evidence>
<dbReference type="InterPro" id="IPR036412">
    <property type="entry name" value="HAD-like_sf"/>
</dbReference>
<dbReference type="InterPro" id="IPR018303">
    <property type="entry name" value="ATPase_P-typ_P_site"/>
</dbReference>
<dbReference type="SFLD" id="SFLDS00003">
    <property type="entry name" value="Haloacid_Dehalogenase"/>
    <property type="match status" value="1"/>
</dbReference>
<dbReference type="Gene3D" id="1.20.1110.10">
    <property type="entry name" value="Calcium-transporting ATPase, transmembrane domain"/>
    <property type="match status" value="1"/>
</dbReference>
<keyword evidence="9 11" id="KW-1133">Transmembrane helix</keyword>
<comment type="caution">
    <text evidence="13">The sequence shown here is derived from an EMBL/GenBank/DDBJ whole genome shotgun (WGS) entry which is preliminary data.</text>
</comment>
<feature type="transmembrane region" description="Helical" evidence="11">
    <location>
        <begin position="286"/>
        <end position="316"/>
    </location>
</feature>
<dbReference type="AlphaFoldDB" id="A0A4R3JVE3"/>
<feature type="transmembrane region" description="Helical" evidence="11">
    <location>
        <begin position="731"/>
        <end position="752"/>
    </location>
</feature>
<evidence type="ECO:0000313" key="14">
    <source>
        <dbReference type="Proteomes" id="UP000295135"/>
    </source>
</evidence>
<keyword evidence="10 11" id="KW-0472">Membrane</keyword>
<proteinExistence type="inferred from homology"/>
<dbReference type="InterPro" id="IPR004014">
    <property type="entry name" value="ATPase_P-typ_cation-transptr_N"/>
</dbReference>
<dbReference type="SUPFAM" id="SSF81653">
    <property type="entry name" value="Calcium ATPase, transduction domain A"/>
    <property type="match status" value="1"/>
</dbReference>
<feature type="transmembrane region" description="Helical" evidence="11">
    <location>
        <begin position="260"/>
        <end position="280"/>
    </location>
</feature>
<feature type="domain" description="Cation-transporting P-type ATPase N-terminal" evidence="12">
    <location>
        <begin position="18"/>
        <end position="92"/>
    </location>
</feature>
<dbReference type="PRINTS" id="PR00120">
    <property type="entry name" value="HATPASE"/>
</dbReference>
<dbReference type="PROSITE" id="PS00154">
    <property type="entry name" value="ATPASE_E1_E2"/>
    <property type="match status" value="1"/>
</dbReference>
<dbReference type="GO" id="GO:0005391">
    <property type="term" value="F:P-type sodium:potassium-exchanging transporter activity"/>
    <property type="evidence" value="ECO:0007669"/>
    <property type="project" value="TreeGrafter"/>
</dbReference>
<dbReference type="Gene3D" id="2.70.150.10">
    <property type="entry name" value="Calcium-transporting ATPase, cytoplasmic transduction domain A"/>
    <property type="match status" value="1"/>
</dbReference>
<dbReference type="NCBIfam" id="TIGR01494">
    <property type="entry name" value="ATPase_P-type"/>
    <property type="match status" value="3"/>
</dbReference>
<dbReference type="InterPro" id="IPR023298">
    <property type="entry name" value="ATPase_P-typ_TM_dom_sf"/>
</dbReference>
<dbReference type="GO" id="GO:1902600">
    <property type="term" value="P:proton transmembrane transport"/>
    <property type="evidence" value="ECO:0007669"/>
    <property type="project" value="TreeGrafter"/>
</dbReference>
<keyword evidence="14" id="KW-1185">Reference proteome</keyword>
<dbReference type="InterPro" id="IPR023214">
    <property type="entry name" value="HAD_sf"/>
</dbReference>
<dbReference type="SFLD" id="SFLDG00002">
    <property type="entry name" value="C1.7:_P-type_atpase_like"/>
    <property type="match status" value="1"/>
</dbReference>
<dbReference type="InterPro" id="IPR050510">
    <property type="entry name" value="Cation_transp_ATPase_P-type"/>
</dbReference>
<dbReference type="InterPro" id="IPR006068">
    <property type="entry name" value="ATPase_P-typ_cation-transptr_C"/>
</dbReference>
<evidence type="ECO:0000256" key="11">
    <source>
        <dbReference type="SAM" id="Phobius"/>
    </source>
</evidence>